<comment type="catalytic activity">
    <reaction evidence="6 7">
        <text>L-glutamate 5-semialdehyde + phosphate + NADP(+) = L-glutamyl 5-phosphate + NADPH + H(+)</text>
        <dbReference type="Rhea" id="RHEA:19541"/>
        <dbReference type="ChEBI" id="CHEBI:15378"/>
        <dbReference type="ChEBI" id="CHEBI:43474"/>
        <dbReference type="ChEBI" id="CHEBI:57783"/>
        <dbReference type="ChEBI" id="CHEBI:58066"/>
        <dbReference type="ChEBI" id="CHEBI:58274"/>
        <dbReference type="ChEBI" id="CHEBI:58349"/>
        <dbReference type="EC" id="1.2.1.41"/>
    </reaction>
</comment>
<dbReference type="Gene3D" id="3.40.309.10">
    <property type="entry name" value="Aldehyde Dehydrogenase, Chain A, domain 2"/>
    <property type="match status" value="1"/>
</dbReference>
<comment type="function">
    <text evidence="7">Catalyzes the NADPH-dependent reduction of L-glutamate 5-phosphate into L-glutamate 5-semialdehyde and phosphate. The product spontaneously undergoes cyclization to form 1-pyrroline-5-carboxylate.</text>
</comment>
<dbReference type="FunFam" id="3.40.309.10:FF:000006">
    <property type="entry name" value="Gamma-glutamyl phosphate reductase"/>
    <property type="match status" value="1"/>
</dbReference>
<dbReference type="InterPro" id="IPR000965">
    <property type="entry name" value="GPR_dom"/>
</dbReference>
<keyword evidence="2 7" id="KW-0028">Amino-acid biosynthesis</keyword>
<dbReference type="GO" id="GO:0005737">
    <property type="term" value="C:cytoplasm"/>
    <property type="evidence" value="ECO:0007669"/>
    <property type="project" value="UniProtKB-SubCell"/>
</dbReference>
<dbReference type="RefSeq" id="WP_169298040.1">
    <property type="nucleotide sequence ID" value="NZ_JABBNI010000022.1"/>
</dbReference>
<dbReference type="InterPro" id="IPR016162">
    <property type="entry name" value="Ald_DH_N"/>
</dbReference>
<dbReference type="InterPro" id="IPR015590">
    <property type="entry name" value="Aldehyde_DH_dom"/>
</dbReference>
<dbReference type="Gene3D" id="3.40.605.10">
    <property type="entry name" value="Aldehyde Dehydrogenase, Chain A, domain 1"/>
    <property type="match status" value="1"/>
</dbReference>
<dbReference type="EC" id="1.2.1.41" evidence="7"/>
<evidence type="ECO:0000256" key="5">
    <source>
        <dbReference type="ARBA" id="ARBA00023002"/>
    </source>
</evidence>
<dbReference type="Proteomes" id="UP000537131">
    <property type="component" value="Unassembled WGS sequence"/>
</dbReference>
<name>A0A7Y0HNR4_9CLOT</name>
<dbReference type="PANTHER" id="PTHR11063:SF8">
    <property type="entry name" value="DELTA-1-PYRROLINE-5-CARBOXYLATE SYNTHASE"/>
    <property type="match status" value="1"/>
</dbReference>
<keyword evidence="10" id="KW-1185">Reference proteome</keyword>
<protein>
    <recommendedName>
        <fullName evidence="7">Gamma-glutamyl phosphate reductase</fullName>
        <shortName evidence="7">GPR</shortName>
        <ecNumber evidence="7">1.2.1.41</ecNumber>
    </recommendedName>
    <alternativeName>
        <fullName evidence="7">Glutamate-5-semialdehyde dehydrogenase</fullName>
    </alternativeName>
    <alternativeName>
        <fullName evidence="7">Glutamyl-gamma-semialdehyde dehydrogenase</fullName>
        <shortName evidence="7">GSA dehydrogenase</shortName>
    </alternativeName>
</protein>
<evidence type="ECO:0000313" key="9">
    <source>
        <dbReference type="EMBL" id="NMM63435.1"/>
    </source>
</evidence>
<dbReference type="PIRSF" id="PIRSF000151">
    <property type="entry name" value="GPR"/>
    <property type="match status" value="1"/>
</dbReference>
<dbReference type="UniPathway" id="UPA00098">
    <property type="reaction ID" value="UER00360"/>
</dbReference>
<comment type="caution">
    <text evidence="9">The sequence shown here is derived from an EMBL/GenBank/DDBJ whole genome shotgun (WGS) entry which is preliminary data.</text>
</comment>
<reference evidence="9 10" key="1">
    <citation type="submission" date="2020-04" db="EMBL/GenBank/DDBJ databases">
        <authorList>
            <person name="Doyle D.A."/>
        </authorList>
    </citation>
    <scope>NUCLEOTIDE SEQUENCE [LARGE SCALE GENOMIC DNA]</scope>
    <source>
        <strain evidence="9 10">P21</strain>
    </source>
</reference>
<evidence type="ECO:0000256" key="7">
    <source>
        <dbReference type="HAMAP-Rule" id="MF_00412"/>
    </source>
</evidence>
<dbReference type="GO" id="GO:0004350">
    <property type="term" value="F:glutamate-5-semialdehyde dehydrogenase activity"/>
    <property type="evidence" value="ECO:0007669"/>
    <property type="project" value="UniProtKB-UniRule"/>
</dbReference>
<comment type="subcellular location">
    <subcellularLocation>
        <location evidence="7">Cytoplasm</location>
    </subcellularLocation>
</comment>
<keyword evidence="3 7" id="KW-0641">Proline biosynthesis</keyword>
<dbReference type="NCBIfam" id="NF001221">
    <property type="entry name" value="PRK00197.1"/>
    <property type="match status" value="1"/>
</dbReference>
<dbReference type="GO" id="GO:0050661">
    <property type="term" value="F:NADP binding"/>
    <property type="evidence" value="ECO:0007669"/>
    <property type="project" value="InterPro"/>
</dbReference>
<comment type="pathway">
    <text evidence="1 7">Amino-acid biosynthesis; L-proline biosynthesis; L-glutamate 5-semialdehyde from L-glutamate: step 2/2.</text>
</comment>
<keyword evidence="4 7" id="KW-0521">NADP</keyword>
<dbReference type="InterPro" id="IPR016161">
    <property type="entry name" value="Ald_DH/histidinol_DH"/>
</dbReference>
<proteinExistence type="inferred from homology"/>
<evidence type="ECO:0000256" key="2">
    <source>
        <dbReference type="ARBA" id="ARBA00022605"/>
    </source>
</evidence>
<evidence type="ECO:0000256" key="4">
    <source>
        <dbReference type="ARBA" id="ARBA00022857"/>
    </source>
</evidence>
<dbReference type="InterPro" id="IPR012134">
    <property type="entry name" value="Glu-5-SA_DH"/>
</dbReference>
<reference evidence="9 10" key="2">
    <citation type="submission" date="2020-06" db="EMBL/GenBank/DDBJ databases">
        <title>Complete Genome Sequence of Clostridium muelleri sp. nov. P21T, an Acid-Alcohol Producing Acetogen Isolated from Old Hay.</title>
        <authorList>
            <person name="Duncan K.E."/>
            <person name="Tanner R.S."/>
        </authorList>
    </citation>
    <scope>NUCLEOTIDE SEQUENCE [LARGE SCALE GENOMIC DNA]</scope>
    <source>
        <strain evidence="9 10">P21</strain>
    </source>
</reference>
<evidence type="ECO:0000313" key="10">
    <source>
        <dbReference type="Proteomes" id="UP000537131"/>
    </source>
</evidence>
<sequence>MDINNYILEKALKAKEASRKLAYLSTEEKNKALISMSEALIKNEDFILKENEKDLKEGKISGMTEALLDRLALNHKRIEDMALGFKNVASMDDPIGQGVKMWKRPNNLQIDQVKVPLGVVGIIYEARPNVTVDAAALCIKSGNAVILRGGKEAINSNKAIADTIIKAGELSGLPKGSIELIEVTDREGVNCMMKLNGYIDVLIPRGGAGLIQNVVKNSTVPVIETGVGNCHVYVDEDADLEMAENIVVNAKTQRPAVCNAMETLLVHKNVAPKFLPKLGETLKALKVEIRGCSETEKYIKDIVSAEEKDWETEYLNLILAIKVVNSMNEAMDHIYKYGTKHSEAIITNNYKNSQRFLNEVDAAAVYVNASTRFTDGSEFGFGAEIGISTQKLHARGPMGLDQLTTMKYIIYGQGQTRK</sequence>
<dbReference type="HAMAP" id="MF_00412">
    <property type="entry name" value="ProA"/>
    <property type="match status" value="1"/>
</dbReference>
<dbReference type="EMBL" id="JABBNI010000022">
    <property type="protein sequence ID" value="NMM63435.1"/>
    <property type="molecule type" value="Genomic_DNA"/>
</dbReference>
<evidence type="ECO:0000259" key="8">
    <source>
        <dbReference type="Pfam" id="PF00171"/>
    </source>
</evidence>
<organism evidence="9 10">
    <name type="scientific">Clostridium muellerianum</name>
    <dbReference type="NCBI Taxonomy" id="2716538"/>
    <lineage>
        <taxon>Bacteria</taxon>
        <taxon>Bacillati</taxon>
        <taxon>Bacillota</taxon>
        <taxon>Clostridia</taxon>
        <taxon>Eubacteriales</taxon>
        <taxon>Clostridiaceae</taxon>
        <taxon>Clostridium</taxon>
    </lineage>
</organism>
<dbReference type="InterPro" id="IPR016163">
    <property type="entry name" value="Ald_DH_C"/>
</dbReference>
<evidence type="ECO:0000256" key="3">
    <source>
        <dbReference type="ARBA" id="ARBA00022650"/>
    </source>
</evidence>
<accession>A0A7Y0HNR4</accession>
<dbReference type="PROSITE" id="PS01223">
    <property type="entry name" value="PROA"/>
    <property type="match status" value="1"/>
</dbReference>
<keyword evidence="5 7" id="KW-0560">Oxidoreductase</keyword>
<feature type="domain" description="Aldehyde dehydrogenase" evidence="8">
    <location>
        <begin position="13"/>
        <end position="288"/>
    </location>
</feature>
<dbReference type="InterPro" id="IPR020593">
    <property type="entry name" value="G-glutamylP_reductase_CS"/>
</dbReference>
<dbReference type="CDD" id="cd07079">
    <property type="entry name" value="ALDH_F18-19_ProA-GPR"/>
    <property type="match status" value="1"/>
</dbReference>
<dbReference type="Pfam" id="PF00171">
    <property type="entry name" value="Aldedh"/>
    <property type="match status" value="1"/>
</dbReference>
<keyword evidence="7" id="KW-0963">Cytoplasm</keyword>
<comment type="similarity">
    <text evidence="7">Belongs to the gamma-glutamyl phosphate reductase family.</text>
</comment>
<dbReference type="SUPFAM" id="SSF53720">
    <property type="entry name" value="ALDH-like"/>
    <property type="match status" value="1"/>
</dbReference>
<dbReference type="AlphaFoldDB" id="A0A7Y0HNR4"/>
<evidence type="ECO:0000256" key="6">
    <source>
        <dbReference type="ARBA" id="ARBA00049024"/>
    </source>
</evidence>
<dbReference type="GO" id="GO:0055129">
    <property type="term" value="P:L-proline biosynthetic process"/>
    <property type="evidence" value="ECO:0007669"/>
    <property type="project" value="UniProtKB-UniRule"/>
</dbReference>
<evidence type="ECO:0000256" key="1">
    <source>
        <dbReference type="ARBA" id="ARBA00004985"/>
    </source>
</evidence>
<dbReference type="NCBIfam" id="TIGR00407">
    <property type="entry name" value="proA"/>
    <property type="match status" value="1"/>
</dbReference>
<dbReference type="PANTHER" id="PTHR11063">
    <property type="entry name" value="GLUTAMATE SEMIALDEHYDE DEHYDROGENASE"/>
    <property type="match status" value="1"/>
</dbReference>
<gene>
    <name evidence="7" type="primary">proA</name>
    <name evidence="9" type="ORF">HBE96_12240</name>
</gene>